<keyword evidence="6" id="KW-1185">Reference proteome</keyword>
<evidence type="ECO:0000313" key="6">
    <source>
        <dbReference type="Proteomes" id="UP000183508"/>
    </source>
</evidence>
<dbReference type="PANTHER" id="PTHR13799">
    <property type="entry name" value="NGG1 INTERACTING FACTOR 3"/>
    <property type="match status" value="1"/>
</dbReference>
<dbReference type="InterPro" id="IPR002678">
    <property type="entry name" value="DUF34/NIF3"/>
</dbReference>
<dbReference type="OrthoDB" id="12727at2"/>
<sequence length="304" mass="34943">MEALNKVVKDLDELFSVEKLGKDPAFSRCIPQTYEPIGFAWNEFFEEKFCRLFNGLMIRGDDHVASVFLAVFPTEQVLHEFIETGQPGDLLFMHHPLHMECGDPRGKWGRGFVPVDPNLLWAMKEKGLSVYTCHLPMDYNKRIGTTEAMCEVLGAKRIGDFYSDEHGSVGAICEISELSTDQLCERLKAIFEIPYVDFEGRYHDQVQTVAIVAGCGDVVDRMKEAERKGAQAYITGEIHCHIDNDYGRKRFDMMMEYAKTTTMSLIGVSHAASEYLVMKTQMKQWFEESYDLQVRLIPQHKWWL</sequence>
<dbReference type="GO" id="GO:0046872">
    <property type="term" value="F:metal ion binding"/>
    <property type="evidence" value="ECO:0007669"/>
    <property type="project" value="UniProtKB-KW"/>
</dbReference>
<dbReference type="Pfam" id="PF01784">
    <property type="entry name" value="DUF34_NIF3"/>
    <property type="match status" value="1"/>
</dbReference>
<dbReference type="AlphaFoldDB" id="A0A1I7KNU7"/>
<evidence type="ECO:0000313" key="5">
    <source>
        <dbReference type="EMBL" id="SFU99091.1"/>
    </source>
</evidence>
<dbReference type="STRING" id="392015.SAMN05421543_11794"/>
<gene>
    <name evidence="5" type="ORF">SAMN05421543_11794</name>
</gene>
<organism evidence="5 6">
    <name type="scientific">Alicyclobacillus macrosporangiidus</name>
    <dbReference type="NCBI Taxonomy" id="392015"/>
    <lineage>
        <taxon>Bacteria</taxon>
        <taxon>Bacillati</taxon>
        <taxon>Bacillota</taxon>
        <taxon>Bacilli</taxon>
        <taxon>Bacillales</taxon>
        <taxon>Alicyclobacillaceae</taxon>
        <taxon>Alicyclobacillus</taxon>
    </lineage>
</organism>
<name>A0A1I7KNU7_9BACL</name>
<comment type="similarity">
    <text evidence="1">Belongs to the GTP cyclohydrolase I type 2/NIF3 family.</text>
</comment>
<feature type="binding site" evidence="4">
    <location>
        <position position="95"/>
    </location>
    <ligand>
        <name>a divalent metal cation</name>
        <dbReference type="ChEBI" id="CHEBI:60240"/>
        <label>1</label>
    </ligand>
</feature>
<feature type="binding site" evidence="4">
    <location>
        <position position="270"/>
    </location>
    <ligand>
        <name>a divalent metal cation</name>
        <dbReference type="ChEBI" id="CHEBI:60240"/>
        <label>1</label>
    </ligand>
</feature>
<keyword evidence="3 4" id="KW-0479">Metal-binding</keyword>
<feature type="binding site" evidence="4">
    <location>
        <position position="138"/>
    </location>
    <ligand>
        <name>a divalent metal cation</name>
        <dbReference type="ChEBI" id="CHEBI:60240"/>
        <label>1</label>
    </ligand>
</feature>
<protein>
    <recommendedName>
        <fullName evidence="2">GTP cyclohydrolase 1 type 2 homolog</fullName>
    </recommendedName>
</protein>
<keyword evidence="5" id="KW-0378">Hydrolase</keyword>
<accession>A0A1I7KNU7</accession>
<dbReference type="SUPFAM" id="SSF102705">
    <property type="entry name" value="NIF3 (NGG1p interacting factor 3)-like"/>
    <property type="match status" value="1"/>
</dbReference>
<feature type="binding site" evidence="4">
    <location>
        <position position="274"/>
    </location>
    <ligand>
        <name>a divalent metal cation</name>
        <dbReference type="ChEBI" id="CHEBI:60240"/>
        <label>1</label>
    </ligand>
</feature>
<dbReference type="PANTHER" id="PTHR13799:SF14">
    <property type="entry name" value="GTP CYCLOHYDROLASE 1 TYPE 2 HOMOLOG"/>
    <property type="match status" value="1"/>
</dbReference>
<evidence type="ECO:0000256" key="3">
    <source>
        <dbReference type="ARBA" id="ARBA00022723"/>
    </source>
</evidence>
<dbReference type="Gene3D" id="3.40.1390.30">
    <property type="entry name" value="NIF3 (NGG1p interacting factor 3)-like"/>
    <property type="match status" value="2"/>
</dbReference>
<dbReference type="GO" id="GO:0005737">
    <property type="term" value="C:cytoplasm"/>
    <property type="evidence" value="ECO:0007669"/>
    <property type="project" value="TreeGrafter"/>
</dbReference>
<dbReference type="RefSeq" id="WP_074954602.1">
    <property type="nucleotide sequence ID" value="NZ_FPBV01000017.1"/>
</dbReference>
<evidence type="ECO:0000256" key="4">
    <source>
        <dbReference type="PIRSR" id="PIRSR602678-1"/>
    </source>
</evidence>
<feature type="binding site" evidence="4">
    <location>
        <position position="94"/>
    </location>
    <ligand>
        <name>a divalent metal cation</name>
        <dbReference type="ChEBI" id="CHEBI:60240"/>
        <label>1</label>
    </ligand>
</feature>
<reference evidence="6" key="1">
    <citation type="submission" date="2016-10" db="EMBL/GenBank/DDBJ databases">
        <authorList>
            <person name="Varghese N."/>
        </authorList>
    </citation>
    <scope>NUCLEOTIDE SEQUENCE [LARGE SCALE GENOMIC DNA]</scope>
    <source>
        <strain evidence="6">DSM 17980</strain>
    </source>
</reference>
<proteinExistence type="inferred from homology"/>
<dbReference type="EMBL" id="FPBV01000017">
    <property type="protein sequence ID" value="SFU99091.1"/>
    <property type="molecule type" value="Genomic_DNA"/>
</dbReference>
<dbReference type="Proteomes" id="UP000183508">
    <property type="component" value="Unassembled WGS sequence"/>
</dbReference>
<evidence type="ECO:0000256" key="2">
    <source>
        <dbReference type="ARBA" id="ARBA00022112"/>
    </source>
</evidence>
<evidence type="ECO:0000256" key="1">
    <source>
        <dbReference type="ARBA" id="ARBA00006964"/>
    </source>
</evidence>
<dbReference type="GO" id="GO:0016787">
    <property type="term" value="F:hydrolase activity"/>
    <property type="evidence" value="ECO:0007669"/>
    <property type="project" value="UniProtKB-KW"/>
</dbReference>
<dbReference type="InterPro" id="IPR036069">
    <property type="entry name" value="DUF34/NIF3_sf"/>
</dbReference>